<evidence type="ECO:0000313" key="5">
    <source>
        <dbReference type="Proteomes" id="UP001372338"/>
    </source>
</evidence>
<comment type="similarity">
    <text evidence="1 2">Belongs to the plant dehydrin family.</text>
</comment>
<reference evidence="4 5" key="1">
    <citation type="submission" date="2024-01" db="EMBL/GenBank/DDBJ databases">
        <title>The genomes of 5 underutilized Papilionoideae crops provide insights into root nodulation and disease resistanc.</title>
        <authorList>
            <person name="Yuan L."/>
        </authorList>
    </citation>
    <scope>NUCLEOTIDE SEQUENCE [LARGE SCALE GENOMIC DNA]</scope>
    <source>
        <strain evidence="4">ZHUSHIDOU_FW_LH</strain>
        <tissue evidence="4">Leaf</tissue>
    </source>
</reference>
<gene>
    <name evidence="4" type="ORF">RIF29_35081</name>
</gene>
<protein>
    <recommendedName>
        <fullName evidence="6">Dehydrin</fullName>
    </recommendedName>
</protein>
<dbReference type="Pfam" id="PF00257">
    <property type="entry name" value="Dehydrin"/>
    <property type="match status" value="1"/>
</dbReference>
<evidence type="ECO:0000256" key="1">
    <source>
        <dbReference type="ARBA" id="ARBA00008403"/>
    </source>
</evidence>
<dbReference type="GO" id="GO:0009414">
    <property type="term" value="P:response to water deprivation"/>
    <property type="evidence" value="ECO:0007669"/>
    <property type="project" value="UniProtKB-ARBA"/>
</dbReference>
<evidence type="ECO:0000256" key="2">
    <source>
        <dbReference type="RuleBase" id="RU003995"/>
    </source>
</evidence>
<feature type="region of interest" description="Disordered" evidence="3">
    <location>
        <begin position="1"/>
        <end position="97"/>
    </location>
</feature>
<evidence type="ECO:0000313" key="4">
    <source>
        <dbReference type="EMBL" id="KAK7251680.1"/>
    </source>
</evidence>
<name>A0AAN9E9K1_CROPI</name>
<comment type="caution">
    <text evidence="4">The sequence shown here is derived from an EMBL/GenBank/DDBJ whole genome shotgun (WGS) entry which is preliminary data.</text>
</comment>
<dbReference type="Proteomes" id="UP001372338">
    <property type="component" value="Unassembled WGS sequence"/>
</dbReference>
<dbReference type="EMBL" id="JAYWIO010000007">
    <property type="protein sequence ID" value="KAK7251680.1"/>
    <property type="molecule type" value="Genomic_DNA"/>
</dbReference>
<evidence type="ECO:0000256" key="3">
    <source>
        <dbReference type="SAM" id="MobiDB-lite"/>
    </source>
</evidence>
<keyword evidence="5" id="KW-1185">Reference proteome</keyword>
<dbReference type="InterPro" id="IPR000167">
    <property type="entry name" value="Dehydrin"/>
</dbReference>
<dbReference type="PROSITE" id="PS00823">
    <property type="entry name" value="DEHYDRIN_2"/>
    <property type="match status" value="1"/>
</dbReference>
<dbReference type="GO" id="GO:0009409">
    <property type="term" value="P:response to cold"/>
    <property type="evidence" value="ECO:0007669"/>
    <property type="project" value="UniProtKB-ARBA"/>
</dbReference>
<dbReference type="AlphaFoldDB" id="A0AAN9E9K1"/>
<feature type="compositionally biased region" description="Basic residues" evidence="3">
    <location>
        <begin position="88"/>
        <end position="97"/>
    </location>
</feature>
<sequence>MENYQNQYGAVPASKDPIQMEMDSTGDTTGLGGSTQVIANDEYDNNTTSSDTSGVVGATNVVDEGGDVQQHHHKKKGIIEKIKDKLPGTHHHKSTTS</sequence>
<proteinExistence type="inferred from homology"/>
<dbReference type="InterPro" id="IPR030513">
    <property type="entry name" value="Dehydrin_CS"/>
</dbReference>
<organism evidence="4 5">
    <name type="scientific">Crotalaria pallida</name>
    <name type="common">Smooth rattlebox</name>
    <name type="synonym">Crotalaria striata</name>
    <dbReference type="NCBI Taxonomy" id="3830"/>
    <lineage>
        <taxon>Eukaryota</taxon>
        <taxon>Viridiplantae</taxon>
        <taxon>Streptophyta</taxon>
        <taxon>Embryophyta</taxon>
        <taxon>Tracheophyta</taxon>
        <taxon>Spermatophyta</taxon>
        <taxon>Magnoliopsida</taxon>
        <taxon>eudicotyledons</taxon>
        <taxon>Gunneridae</taxon>
        <taxon>Pentapetalae</taxon>
        <taxon>rosids</taxon>
        <taxon>fabids</taxon>
        <taxon>Fabales</taxon>
        <taxon>Fabaceae</taxon>
        <taxon>Papilionoideae</taxon>
        <taxon>50 kb inversion clade</taxon>
        <taxon>genistoids sensu lato</taxon>
        <taxon>core genistoids</taxon>
        <taxon>Crotalarieae</taxon>
        <taxon>Crotalaria</taxon>
    </lineage>
</organism>
<accession>A0AAN9E9K1</accession>
<feature type="compositionally biased region" description="Basic and acidic residues" evidence="3">
    <location>
        <begin position="77"/>
        <end position="87"/>
    </location>
</feature>
<evidence type="ECO:0008006" key="6">
    <source>
        <dbReference type="Google" id="ProtNLM"/>
    </source>
</evidence>